<dbReference type="AlphaFoldDB" id="A0A561UXU2"/>
<dbReference type="EMBL" id="VIWW01000001">
    <property type="protein sequence ID" value="TWG04171.1"/>
    <property type="molecule type" value="Genomic_DNA"/>
</dbReference>
<gene>
    <name evidence="1" type="ORF">FHX80_112615</name>
</gene>
<accession>A0A561UXU2</accession>
<sequence>MSWIFSFNRNISLSRNQLPTGTASGNLPYETSRMDKKLLNLVA</sequence>
<dbReference type="Proteomes" id="UP000318186">
    <property type="component" value="Unassembled WGS sequence"/>
</dbReference>
<comment type="caution">
    <text evidence="1">The sequence shown here is derived from an EMBL/GenBank/DDBJ whole genome shotgun (WGS) entry which is preliminary data.</text>
</comment>
<organism evidence="1 2">
    <name type="scientific">Streptomyces brevispora</name>
    <dbReference type="NCBI Taxonomy" id="887462"/>
    <lineage>
        <taxon>Bacteria</taxon>
        <taxon>Bacillati</taxon>
        <taxon>Actinomycetota</taxon>
        <taxon>Actinomycetes</taxon>
        <taxon>Kitasatosporales</taxon>
        <taxon>Streptomycetaceae</taxon>
        <taxon>Streptomyces</taxon>
    </lineage>
</organism>
<proteinExistence type="predicted"/>
<name>A0A561UXU2_9ACTN</name>
<protein>
    <submittedName>
        <fullName evidence="1">Uncharacterized protein</fullName>
    </submittedName>
</protein>
<reference evidence="1 2" key="1">
    <citation type="submission" date="2019-06" db="EMBL/GenBank/DDBJ databases">
        <title>Sequencing the genomes of 1000 actinobacteria strains.</title>
        <authorList>
            <person name="Klenk H.-P."/>
        </authorList>
    </citation>
    <scope>NUCLEOTIDE SEQUENCE [LARGE SCALE GENOMIC DNA]</scope>
    <source>
        <strain evidence="1 2">DSM 42059</strain>
    </source>
</reference>
<evidence type="ECO:0000313" key="1">
    <source>
        <dbReference type="EMBL" id="TWG04171.1"/>
    </source>
</evidence>
<evidence type="ECO:0000313" key="2">
    <source>
        <dbReference type="Proteomes" id="UP000318186"/>
    </source>
</evidence>